<dbReference type="EMBL" id="CVRI01000012">
    <property type="protein sequence ID" value="CRK89410.1"/>
    <property type="molecule type" value="Genomic_DNA"/>
</dbReference>
<accession>A0A1J1HPF2</accession>
<gene>
    <name evidence="1" type="ORF">CLUMA_CG003159</name>
</gene>
<name>A0A1J1HPF2_9DIPT</name>
<sequence length="64" mass="7323">MSSGLNLNFAIINNKEVEGISHSMPKFLFFEDVSTSLIPLCVVLRWGMEEKEFCKWSEHNSNGM</sequence>
<dbReference type="AlphaFoldDB" id="A0A1J1HPF2"/>
<evidence type="ECO:0000313" key="1">
    <source>
        <dbReference type="EMBL" id="CRK89410.1"/>
    </source>
</evidence>
<evidence type="ECO:0000313" key="2">
    <source>
        <dbReference type="Proteomes" id="UP000183832"/>
    </source>
</evidence>
<protein>
    <submittedName>
        <fullName evidence="1">CLUMA_CG003159, isoform A</fullName>
    </submittedName>
</protein>
<dbReference type="Proteomes" id="UP000183832">
    <property type="component" value="Unassembled WGS sequence"/>
</dbReference>
<proteinExistence type="predicted"/>
<reference evidence="1 2" key="1">
    <citation type="submission" date="2015-04" db="EMBL/GenBank/DDBJ databases">
        <authorList>
            <person name="Syromyatnikov M.Y."/>
            <person name="Popov V.N."/>
        </authorList>
    </citation>
    <scope>NUCLEOTIDE SEQUENCE [LARGE SCALE GENOMIC DNA]</scope>
</reference>
<organism evidence="1 2">
    <name type="scientific">Clunio marinus</name>
    <dbReference type="NCBI Taxonomy" id="568069"/>
    <lineage>
        <taxon>Eukaryota</taxon>
        <taxon>Metazoa</taxon>
        <taxon>Ecdysozoa</taxon>
        <taxon>Arthropoda</taxon>
        <taxon>Hexapoda</taxon>
        <taxon>Insecta</taxon>
        <taxon>Pterygota</taxon>
        <taxon>Neoptera</taxon>
        <taxon>Endopterygota</taxon>
        <taxon>Diptera</taxon>
        <taxon>Nematocera</taxon>
        <taxon>Chironomoidea</taxon>
        <taxon>Chironomidae</taxon>
        <taxon>Clunio</taxon>
    </lineage>
</organism>
<keyword evidence="2" id="KW-1185">Reference proteome</keyword>